<dbReference type="PROSITE" id="PS51199">
    <property type="entry name" value="SF4_HELICASE"/>
    <property type="match status" value="1"/>
</dbReference>
<sequence length="162" mass="18272">DDTAGMTVLEMRAKARRLKSEHDLGLVVVDYLQLMQGNSRIENRTQEISDISRSLKAMAKELDVPVIALSQLNRSLESRTDKRPQLSDLRESGAIEQDADVIMFIYRDEVYNKAEDNPNRGIAELIVGKQRNGPIGTVKLTFLGHITTFESYTNQEAPMGYE</sequence>
<organism evidence="2 3">
    <name type="scientific">Candidatus Electrothrix marina</name>
    <dbReference type="NCBI Taxonomy" id="1859130"/>
    <lineage>
        <taxon>Bacteria</taxon>
        <taxon>Pseudomonadati</taxon>
        <taxon>Thermodesulfobacteriota</taxon>
        <taxon>Desulfobulbia</taxon>
        <taxon>Desulfobulbales</taxon>
        <taxon>Desulfobulbaceae</taxon>
        <taxon>Candidatus Electrothrix</taxon>
    </lineage>
</organism>
<evidence type="ECO:0000259" key="1">
    <source>
        <dbReference type="PROSITE" id="PS51199"/>
    </source>
</evidence>
<protein>
    <submittedName>
        <fullName evidence="2">Replicative DNA helicase</fullName>
        <ecNumber evidence="2">3.6.4.12</ecNumber>
    </submittedName>
</protein>
<dbReference type="Proteomes" id="UP000287615">
    <property type="component" value="Unassembled WGS sequence"/>
</dbReference>
<name>A0A444JA01_9BACT</name>
<evidence type="ECO:0000313" key="3">
    <source>
        <dbReference type="Proteomes" id="UP000287615"/>
    </source>
</evidence>
<proteinExistence type="predicted"/>
<dbReference type="GO" id="GO:0006260">
    <property type="term" value="P:DNA replication"/>
    <property type="evidence" value="ECO:0007669"/>
    <property type="project" value="InterPro"/>
</dbReference>
<dbReference type="Pfam" id="PF03796">
    <property type="entry name" value="DnaB_C"/>
    <property type="match status" value="1"/>
</dbReference>
<keyword evidence="2" id="KW-0547">Nucleotide-binding</keyword>
<dbReference type="GO" id="GO:0003678">
    <property type="term" value="F:DNA helicase activity"/>
    <property type="evidence" value="ECO:0007669"/>
    <property type="project" value="UniProtKB-EC"/>
</dbReference>
<comment type="caution">
    <text evidence="2">The sequence shown here is derived from an EMBL/GenBank/DDBJ whole genome shotgun (WGS) entry which is preliminary data.</text>
</comment>
<dbReference type="EMBL" id="MTKR01000193">
    <property type="protein sequence ID" value="RWX49901.1"/>
    <property type="molecule type" value="Genomic_DNA"/>
</dbReference>
<dbReference type="GO" id="GO:0016787">
    <property type="term" value="F:hydrolase activity"/>
    <property type="evidence" value="ECO:0007669"/>
    <property type="project" value="UniProtKB-KW"/>
</dbReference>
<accession>A0A444JA01</accession>
<dbReference type="InterPro" id="IPR007694">
    <property type="entry name" value="DNA_helicase_DnaB-like_C"/>
</dbReference>
<dbReference type="PANTHER" id="PTHR30153:SF2">
    <property type="entry name" value="REPLICATIVE DNA HELICASE"/>
    <property type="match status" value="1"/>
</dbReference>
<evidence type="ECO:0000313" key="2">
    <source>
        <dbReference type="EMBL" id="RWX49901.1"/>
    </source>
</evidence>
<reference evidence="2 3" key="1">
    <citation type="submission" date="2017-01" db="EMBL/GenBank/DDBJ databases">
        <title>The cable genome- insights into the physiology and evolution of filamentous bacteria capable of sulfide oxidation via long distance electron transfer.</title>
        <authorList>
            <person name="Schreiber L."/>
            <person name="Bjerg J.T."/>
            <person name="Boggild A."/>
            <person name="Van De Vossenberg J."/>
            <person name="Meysman F."/>
            <person name="Nielsen L.P."/>
            <person name="Schramm A."/>
            <person name="Kjeldsen K.U."/>
        </authorList>
    </citation>
    <scope>NUCLEOTIDE SEQUENCE [LARGE SCALE GENOMIC DNA]</scope>
    <source>
        <strain evidence="2">A3</strain>
    </source>
</reference>
<dbReference type="Gene3D" id="3.40.50.300">
    <property type="entry name" value="P-loop containing nucleotide triphosphate hydrolases"/>
    <property type="match status" value="1"/>
</dbReference>
<dbReference type="PANTHER" id="PTHR30153">
    <property type="entry name" value="REPLICATIVE DNA HELICASE DNAB"/>
    <property type="match status" value="1"/>
</dbReference>
<keyword evidence="2" id="KW-0067">ATP-binding</keyword>
<dbReference type="GO" id="GO:0005829">
    <property type="term" value="C:cytosol"/>
    <property type="evidence" value="ECO:0007669"/>
    <property type="project" value="TreeGrafter"/>
</dbReference>
<dbReference type="EC" id="3.6.4.12" evidence="2"/>
<keyword evidence="2" id="KW-0347">Helicase</keyword>
<dbReference type="InterPro" id="IPR027417">
    <property type="entry name" value="P-loop_NTPase"/>
</dbReference>
<dbReference type="SUPFAM" id="SSF52540">
    <property type="entry name" value="P-loop containing nucleoside triphosphate hydrolases"/>
    <property type="match status" value="1"/>
</dbReference>
<dbReference type="AlphaFoldDB" id="A0A444JA01"/>
<gene>
    <name evidence="2" type="ORF">VU00_11932</name>
</gene>
<feature type="non-terminal residue" evidence="2">
    <location>
        <position position="1"/>
    </location>
</feature>
<dbReference type="GO" id="GO:0005524">
    <property type="term" value="F:ATP binding"/>
    <property type="evidence" value="ECO:0007669"/>
    <property type="project" value="InterPro"/>
</dbReference>
<keyword evidence="2" id="KW-0378">Hydrolase</keyword>
<feature type="domain" description="SF4 helicase" evidence="1">
    <location>
        <begin position="1"/>
        <end position="156"/>
    </location>
</feature>